<accession>A0A4Y7TMM4</accession>
<organism evidence="1 2">
    <name type="scientific">Coprinellus micaceus</name>
    <name type="common">Glistening ink-cap mushroom</name>
    <name type="synonym">Coprinus micaceus</name>
    <dbReference type="NCBI Taxonomy" id="71717"/>
    <lineage>
        <taxon>Eukaryota</taxon>
        <taxon>Fungi</taxon>
        <taxon>Dikarya</taxon>
        <taxon>Basidiomycota</taxon>
        <taxon>Agaricomycotina</taxon>
        <taxon>Agaricomycetes</taxon>
        <taxon>Agaricomycetidae</taxon>
        <taxon>Agaricales</taxon>
        <taxon>Agaricineae</taxon>
        <taxon>Psathyrellaceae</taxon>
        <taxon>Coprinellus</taxon>
    </lineage>
</organism>
<evidence type="ECO:0000313" key="2">
    <source>
        <dbReference type="Proteomes" id="UP000298030"/>
    </source>
</evidence>
<dbReference type="AlphaFoldDB" id="A0A4Y7TMM4"/>
<gene>
    <name evidence="1" type="ORF">FA13DRAFT_1342352</name>
</gene>
<proteinExistence type="predicted"/>
<reference evidence="1 2" key="1">
    <citation type="journal article" date="2019" name="Nat. Ecol. Evol.">
        <title>Megaphylogeny resolves global patterns of mushroom evolution.</title>
        <authorList>
            <person name="Varga T."/>
            <person name="Krizsan K."/>
            <person name="Foldi C."/>
            <person name="Dima B."/>
            <person name="Sanchez-Garcia M."/>
            <person name="Sanchez-Ramirez S."/>
            <person name="Szollosi G.J."/>
            <person name="Szarkandi J.G."/>
            <person name="Papp V."/>
            <person name="Albert L."/>
            <person name="Andreopoulos W."/>
            <person name="Angelini C."/>
            <person name="Antonin V."/>
            <person name="Barry K.W."/>
            <person name="Bougher N.L."/>
            <person name="Buchanan P."/>
            <person name="Buyck B."/>
            <person name="Bense V."/>
            <person name="Catcheside P."/>
            <person name="Chovatia M."/>
            <person name="Cooper J."/>
            <person name="Damon W."/>
            <person name="Desjardin D."/>
            <person name="Finy P."/>
            <person name="Geml J."/>
            <person name="Haridas S."/>
            <person name="Hughes K."/>
            <person name="Justo A."/>
            <person name="Karasinski D."/>
            <person name="Kautmanova I."/>
            <person name="Kiss B."/>
            <person name="Kocsube S."/>
            <person name="Kotiranta H."/>
            <person name="LaButti K.M."/>
            <person name="Lechner B.E."/>
            <person name="Liimatainen K."/>
            <person name="Lipzen A."/>
            <person name="Lukacs Z."/>
            <person name="Mihaltcheva S."/>
            <person name="Morgado L.N."/>
            <person name="Niskanen T."/>
            <person name="Noordeloos M.E."/>
            <person name="Ohm R.A."/>
            <person name="Ortiz-Santana B."/>
            <person name="Ovrebo C."/>
            <person name="Racz N."/>
            <person name="Riley R."/>
            <person name="Savchenko A."/>
            <person name="Shiryaev A."/>
            <person name="Soop K."/>
            <person name="Spirin V."/>
            <person name="Szebenyi C."/>
            <person name="Tomsovsky M."/>
            <person name="Tulloss R.E."/>
            <person name="Uehling J."/>
            <person name="Grigoriev I.V."/>
            <person name="Vagvolgyi C."/>
            <person name="Papp T."/>
            <person name="Martin F.M."/>
            <person name="Miettinen O."/>
            <person name="Hibbett D.S."/>
            <person name="Nagy L.G."/>
        </authorList>
    </citation>
    <scope>NUCLEOTIDE SEQUENCE [LARGE SCALE GENOMIC DNA]</scope>
    <source>
        <strain evidence="1 2">FP101781</strain>
    </source>
</reference>
<dbReference type="EMBL" id="QPFP01000007">
    <property type="protein sequence ID" value="TEB35430.1"/>
    <property type="molecule type" value="Genomic_DNA"/>
</dbReference>
<sequence length="163" mass="18341">MREFWERTVLSPEAETPKVPEDRQGCHALSPQGETPTALIFHFRCLELVGSTSCLDEVVTVFPVLHGDSILLHAHCLLRRRRLFTLLGFNSVKYIPGCISLRCTSRRWHAAQAAAPGIAPIDVFSGPAVGRKFPTQGRCAIMPFQDLNRRRLLFSRNVVVFSR</sequence>
<keyword evidence="2" id="KW-1185">Reference proteome</keyword>
<protein>
    <submittedName>
        <fullName evidence="1">Uncharacterized protein</fullName>
    </submittedName>
</protein>
<dbReference type="Proteomes" id="UP000298030">
    <property type="component" value="Unassembled WGS sequence"/>
</dbReference>
<name>A0A4Y7TMM4_COPMI</name>
<comment type="caution">
    <text evidence="1">The sequence shown here is derived from an EMBL/GenBank/DDBJ whole genome shotgun (WGS) entry which is preliminary data.</text>
</comment>
<evidence type="ECO:0000313" key="1">
    <source>
        <dbReference type="EMBL" id="TEB35430.1"/>
    </source>
</evidence>